<evidence type="ECO:0000259" key="9">
    <source>
        <dbReference type="SMART" id="SM00746"/>
    </source>
</evidence>
<evidence type="ECO:0000256" key="3">
    <source>
        <dbReference type="ARBA" id="ARBA00022517"/>
    </source>
</evidence>
<sequence>MRIEKCYFCSAPVYPGHGMMFVRNDCKVFRFCRSKCHKNFKKKRNPRKTRWTKAFRKSAGKELTLDNSLEFEKRRNIPVKYNRELWSKTMEAMKKVEAIKNKRQARFIMNRLKSGKELEKAAAISEVKKNIHLIRAPHAGKPRCSDVTSPKPVPDSVLTSDVSLQVKPNSWRTRWSRSWQRTWRWTSDAKKTLLIWTFTMFLLSNVENMWPLLICINMNIDPCRLDRVSSFSRINPL</sequence>
<dbReference type="PANTHER" id="PTHR10792">
    <property type="entry name" value="60S RIBOSOMAL PROTEIN L24"/>
    <property type="match status" value="1"/>
</dbReference>
<evidence type="ECO:0000256" key="6">
    <source>
        <dbReference type="ARBA" id="ARBA00039784"/>
    </source>
</evidence>
<dbReference type="PROSITE" id="PS01073">
    <property type="entry name" value="RIBOSOMAL_L24E"/>
    <property type="match status" value="1"/>
</dbReference>
<dbReference type="InterPro" id="IPR056366">
    <property type="entry name" value="Ribosomal_eL24"/>
</dbReference>
<dbReference type="GO" id="GO:0005730">
    <property type="term" value="C:nucleolus"/>
    <property type="evidence" value="ECO:0007669"/>
    <property type="project" value="TreeGrafter"/>
</dbReference>
<evidence type="ECO:0000256" key="7">
    <source>
        <dbReference type="ARBA" id="ARBA00042993"/>
    </source>
</evidence>
<dbReference type="SMART" id="SM00746">
    <property type="entry name" value="TRASH"/>
    <property type="match status" value="1"/>
</dbReference>
<dbReference type="Pfam" id="PF01246">
    <property type="entry name" value="Ribosomal_L24e"/>
    <property type="match status" value="1"/>
</dbReference>
<dbReference type="SUPFAM" id="SSF57716">
    <property type="entry name" value="Glucocorticoid receptor-like (DNA-binding domain)"/>
    <property type="match status" value="1"/>
</dbReference>
<dbReference type="InterPro" id="IPR000988">
    <property type="entry name" value="Ribosomal_eL24-rel_N"/>
</dbReference>
<comment type="function">
    <text evidence="5">Involved in the biogenesis of the 60S ribosomal subunit. Ensures the docking of GTPBP4/NOG1 to pre-60S particles.</text>
</comment>
<dbReference type="InterPro" id="IPR038630">
    <property type="entry name" value="L24e/L24_sf"/>
</dbReference>
<dbReference type="GO" id="GO:0042273">
    <property type="term" value="P:ribosomal large subunit biogenesis"/>
    <property type="evidence" value="ECO:0007669"/>
    <property type="project" value="TreeGrafter"/>
</dbReference>
<organism evidence="10 11">
    <name type="scientific">Sinocyclocheilus anshuiensis</name>
    <dbReference type="NCBI Taxonomy" id="1608454"/>
    <lineage>
        <taxon>Eukaryota</taxon>
        <taxon>Metazoa</taxon>
        <taxon>Chordata</taxon>
        <taxon>Craniata</taxon>
        <taxon>Vertebrata</taxon>
        <taxon>Euteleostomi</taxon>
        <taxon>Actinopterygii</taxon>
        <taxon>Neopterygii</taxon>
        <taxon>Teleostei</taxon>
        <taxon>Ostariophysi</taxon>
        <taxon>Cypriniformes</taxon>
        <taxon>Cyprinidae</taxon>
        <taxon>Cyprininae</taxon>
        <taxon>Sinocyclocheilus</taxon>
    </lineage>
</organism>
<dbReference type="CDD" id="cd00472">
    <property type="entry name" value="Ribosomal_L24e_L24"/>
    <property type="match status" value="1"/>
</dbReference>
<dbReference type="Gene3D" id="2.30.170.20">
    <property type="entry name" value="Ribosomal protein L24e"/>
    <property type="match status" value="1"/>
</dbReference>
<evidence type="ECO:0000313" key="10">
    <source>
        <dbReference type="Ensembl" id="ENSSANP00000036403.1"/>
    </source>
</evidence>
<dbReference type="Proteomes" id="UP000472260">
    <property type="component" value="Unassembled WGS sequence"/>
</dbReference>
<comment type="subunit">
    <text evidence="8">Associated with nucleolar and cytoplasmic pre-60S particles. At the end of biogenesis it dissociates from cytoplasmic pre-60S particles and is likely to be exchanged for its ribosomal homolog, RPL24.</text>
</comment>
<keyword evidence="3" id="KW-0690">Ribosome biogenesis</keyword>
<gene>
    <name evidence="10" type="primary">rsl24d1</name>
</gene>
<keyword evidence="11" id="KW-1185">Reference proteome</keyword>
<reference evidence="10" key="1">
    <citation type="submission" date="2025-08" db="UniProtKB">
        <authorList>
            <consortium name="Ensembl"/>
        </authorList>
    </citation>
    <scope>IDENTIFICATION</scope>
</reference>
<evidence type="ECO:0000256" key="1">
    <source>
        <dbReference type="ARBA" id="ARBA00004123"/>
    </source>
</evidence>
<proteinExistence type="inferred from homology"/>
<keyword evidence="4" id="KW-0539">Nucleus</keyword>
<dbReference type="GO" id="GO:0003735">
    <property type="term" value="F:structural constituent of ribosome"/>
    <property type="evidence" value="ECO:0007669"/>
    <property type="project" value="InterPro"/>
</dbReference>
<evidence type="ECO:0000256" key="2">
    <source>
        <dbReference type="ARBA" id="ARBA00005647"/>
    </source>
</evidence>
<dbReference type="Ensembl" id="ENSSANT00000038787.1">
    <property type="protein sequence ID" value="ENSSANP00000036403.1"/>
    <property type="gene ID" value="ENSSANG00000018651.1"/>
</dbReference>
<dbReference type="PANTHER" id="PTHR10792:SF8">
    <property type="entry name" value="RIBOSOME BIOGENESIS PROTEIN RLP24-RELATED"/>
    <property type="match status" value="1"/>
</dbReference>
<evidence type="ECO:0000256" key="4">
    <source>
        <dbReference type="ARBA" id="ARBA00023242"/>
    </source>
</evidence>
<evidence type="ECO:0000256" key="8">
    <source>
        <dbReference type="ARBA" id="ARBA00047058"/>
    </source>
</evidence>
<accession>A0A671N074</accession>
<evidence type="ECO:0000256" key="5">
    <source>
        <dbReference type="ARBA" id="ARBA00037035"/>
    </source>
</evidence>
<dbReference type="AlphaFoldDB" id="A0A671N074"/>
<comment type="subcellular location">
    <subcellularLocation>
        <location evidence="1">Nucleus</location>
    </subcellularLocation>
</comment>
<name>A0A671N074_9TELE</name>
<comment type="similarity">
    <text evidence="2">Belongs to the eukaryotic ribosomal protein eL24 family.</text>
</comment>
<protein>
    <recommendedName>
        <fullName evidence="6">Probable ribosome biogenesis protein RLP24</fullName>
    </recommendedName>
    <alternativeName>
        <fullName evidence="7">Ribosomal L24 domain-containing protein 1</fullName>
    </alternativeName>
</protein>
<evidence type="ECO:0000313" key="11">
    <source>
        <dbReference type="Proteomes" id="UP000472260"/>
    </source>
</evidence>
<dbReference type="InterPro" id="IPR023442">
    <property type="entry name" value="Ribosomal_eL24_CS"/>
</dbReference>
<feature type="domain" description="TRASH" evidence="9">
    <location>
        <begin position="6"/>
        <end position="44"/>
    </location>
</feature>
<dbReference type="FunFam" id="2.30.170.20:FF:000001">
    <property type="entry name" value="probable ribosome biogenesis protein RLP24"/>
    <property type="match status" value="1"/>
</dbReference>
<reference evidence="10" key="2">
    <citation type="submission" date="2025-09" db="UniProtKB">
        <authorList>
            <consortium name="Ensembl"/>
        </authorList>
    </citation>
    <scope>IDENTIFICATION</scope>
</reference>
<dbReference type="InterPro" id="IPR011017">
    <property type="entry name" value="TRASH_dom"/>
</dbReference>